<keyword evidence="3" id="KW-0762">Sugar transport</keyword>
<accession>A0A445DC76</accession>
<dbReference type="PANTHER" id="PTHR19432">
    <property type="entry name" value="SUGAR TRANSPORTER"/>
    <property type="match status" value="1"/>
</dbReference>
<keyword evidence="5" id="KW-0769">Symport</keyword>
<organism evidence="9 10">
    <name type="scientific">Arachis hypogaea</name>
    <name type="common">Peanut</name>
    <dbReference type="NCBI Taxonomy" id="3818"/>
    <lineage>
        <taxon>Eukaryota</taxon>
        <taxon>Viridiplantae</taxon>
        <taxon>Streptophyta</taxon>
        <taxon>Embryophyta</taxon>
        <taxon>Tracheophyta</taxon>
        <taxon>Spermatophyta</taxon>
        <taxon>Magnoliopsida</taxon>
        <taxon>eudicotyledons</taxon>
        <taxon>Gunneridae</taxon>
        <taxon>Pentapetalae</taxon>
        <taxon>rosids</taxon>
        <taxon>fabids</taxon>
        <taxon>Fabales</taxon>
        <taxon>Fabaceae</taxon>
        <taxon>Papilionoideae</taxon>
        <taxon>50 kb inversion clade</taxon>
        <taxon>dalbergioids sensu lato</taxon>
        <taxon>Dalbergieae</taxon>
        <taxon>Pterocarpus clade</taxon>
        <taxon>Arachis</taxon>
    </lineage>
</organism>
<keyword evidence="7 8" id="KW-0472">Membrane</keyword>
<dbReference type="AlphaFoldDB" id="A0A445DC76"/>
<dbReference type="STRING" id="3818.A0A445DC76"/>
<feature type="transmembrane region" description="Helical" evidence="8">
    <location>
        <begin position="64"/>
        <end position="86"/>
    </location>
</feature>
<reference evidence="9 10" key="1">
    <citation type="submission" date="2019-01" db="EMBL/GenBank/DDBJ databases">
        <title>Sequencing of cultivated peanut Arachis hypogaea provides insights into genome evolution and oil improvement.</title>
        <authorList>
            <person name="Chen X."/>
        </authorList>
    </citation>
    <scope>NUCLEOTIDE SEQUENCE [LARGE SCALE GENOMIC DNA]</scope>
    <source>
        <strain evidence="10">cv. Fuhuasheng</strain>
        <tissue evidence="9">Leaves</tissue>
    </source>
</reference>
<keyword evidence="4 8" id="KW-0812">Transmembrane</keyword>
<dbReference type="EMBL" id="SDMP01000004">
    <property type="protein sequence ID" value="RYR60771.1"/>
    <property type="molecule type" value="Genomic_DNA"/>
</dbReference>
<keyword evidence="10" id="KW-1185">Reference proteome</keyword>
<evidence type="ECO:0000256" key="1">
    <source>
        <dbReference type="ARBA" id="ARBA00004141"/>
    </source>
</evidence>
<dbReference type="PANTHER" id="PTHR19432:SF89">
    <property type="entry name" value="SUCROSE_H+ SYMPORTER, PLANT, MAJOR FACILITATOR SUPERFAMILY DOMAIN-CONTAINING PROTEIN-RELATED"/>
    <property type="match status" value="1"/>
</dbReference>
<gene>
    <name evidence="9" type="ORF">Ahy_A04g017835</name>
</gene>
<evidence type="ECO:0000256" key="7">
    <source>
        <dbReference type="ARBA" id="ARBA00023136"/>
    </source>
</evidence>
<dbReference type="GO" id="GO:0005773">
    <property type="term" value="C:vacuole"/>
    <property type="evidence" value="ECO:0007669"/>
    <property type="project" value="TreeGrafter"/>
</dbReference>
<evidence type="ECO:0000256" key="4">
    <source>
        <dbReference type="ARBA" id="ARBA00022692"/>
    </source>
</evidence>
<evidence type="ECO:0000313" key="10">
    <source>
        <dbReference type="Proteomes" id="UP000289738"/>
    </source>
</evidence>
<dbReference type="GO" id="GO:0008506">
    <property type="term" value="F:sucrose:proton symporter activity"/>
    <property type="evidence" value="ECO:0007669"/>
    <property type="project" value="TreeGrafter"/>
</dbReference>
<dbReference type="GO" id="GO:0005886">
    <property type="term" value="C:plasma membrane"/>
    <property type="evidence" value="ECO:0007669"/>
    <property type="project" value="TreeGrafter"/>
</dbReference>
<protein>
    <submittedName>
        <fullName evidence="9">Uncharacterized protein</fullName>
    </submittedName>
</protein>
<evidence type="ECO:0000256" key="6">
    <source>
        <dbReference type="ARBA" id="ARBA00022989"/>
    </source>
</evidence>
<evidence type="ECO:0000256" key="2">
    <source>
        <dbReference type="ARBA" id="ARBA00022448"/>
    </source>
</evidence>
<feature type="transmembrane region" description="Helical" evidence="8">
    <location>
        <begin position="111"/>
        <end position="130"/>
    </location>
</feature>
<evidence type="ECO:0000256" key="8">
    <source>
        <dbReference type="SAM" id="Phobius"/>
    </source>
</evidence>
<keyword evidence="6 8" id="KW-1133">Transmembrane helix</keyword>
<feature type="transmembrane region" description="Helical" evidence="8">
    <location>
        <begin position="25"/>
        <end position="43"/>
    </location>
</feature>
<comment type="caution">
    <text evidence="9">The sequence shown here is derived from an EMBL/GenBank/DDBJ whole genome shotgun (WGS) entry which is preliminary data.</text>
</comment>
<evidence type="ECO:0000313" key="9">
    <source>
        <dbReference type="EMBL" id="RYR60771.1"/>
    </source>
</evidence>
<evidence type="ECO:0000256" key="5">
    <source>
        <dbReference type="ARBA" id="ARBA00022847"/>
    </source>
</evidence>
<sequence>MTIAFAANIGYAFGDNLSEKARPRALAIFGIGLWMLEISINMIDTRCKDFLYDLASREQRMIRLAYTYFSFFMPVENELGYFAVFFRRFDNMLPFTVRKACHGLCTNVKTLSIFLIILLLFLMAVTLSCIQDKPALSEEDSREKKEEDDRKAVVKYFQKYFRP</sequence>
<comment type="subcellular location">
    <subcellularLocation>
        <location evidence="1">Membrane</location>
        <topology evidence="1">Multi-pass membrane protein</topology>
    </subcellularLocation>
</comment>
<name>A0A445DC76_ARAHY</name>
<evidence type="ECO:0000256" key="3">
    <source>
        <dbReference type="ARBA" id="ARBA00022597"/>
    </source>
</evidence>
<proteinExistence type="predicted"/>
<keyword evidence="2" id="KW-0813">Transport</keyword>
<dbReference type="Proteomes" id="UP000289738">
    <property type="component" value="Chromosome A04"/>
</dbReference>